<feature type="transmembrane region" description="Helical" evidence="11">
    <location>
        <begin position="113"/>
        <end position="132"/>
    </location>
</feature>
<dbReference type="EMBL" id="NQMN01000001">
    <property type="protein sequence ID" value="PAF55150.1"/>
    <property type="molecule type" value="Genomic_DNA"/>
</dbReference>
<dbReference type="RefSeq" id="WP_084232102.1">
    <property type="nucleotide sequence ID" value="NZ_FWXE01000003.1"/>
</dbReference>
<evidence type="ECO:0000313" key="13">
    <source>
        <dbReference type="Proteomes" id="UP000217033"/>
    </source>
</evidence>
<accession>A0ABX4H5H9</accession>
<protein>
    <submittedName>
        <fullName evidence="12">Signal peptidase II</fullName>
    </submittedName>
</protein>
<evidence type="ECO:0000256" key="8">
    <source>
        <dbReference type="ARBA" id="ARBA00023136"/>
    </source>
</evidence>
<evidence type="ECO:0000256" key="5">
    <source>
        <dbReference type="ARBA" id="ARBA00022750"/>
    </source>
</evidence>
<evidence type="ECO:0000256" key="3">
    <source>
        <dbReference type="ARBA" id="ARBA00022670"/>
    </source>
</evidence>
<dbReference type="InterPro" id="IPR001872">
    <property type="entry name" value="Peptidase_A8"/>
</dbReference>
<evidence type="ECO:0000256" key="4">
    <source>
        <dbReference type="ARBA" id="ARBA00022692"/>
    </source>
</evidence>
<feature type="transmembrane region" description="Helical" evidence="11">
    <location>
        <begin position="37"/>
        <end position="57"/>
    </location>
</feature>
<feature type="transmembrane region" description="Helical" evidence="11">
    <location>
        <begin position="144"/>
        <end position="166"/>
    </location>
</feature>
<keyword evidence="4 11" id="KW-0812">Transmembrane</keyword>
<feature type="compositionally biased region" description="Polar residues" evidence="10">
    <location>
        <begin position="223"/>
        <end position="234"/>
    </location>
</feature>
<dbReference type="PANTHER" id="PTHR33695">
    <property type="entry name" value="LIPOPROTEIN SIGNAL PEPTIDASE"/>
    <property type="match status" value="1"/>
</dbReference>
<evidence type="ECO:0000256" key="11">
    <source>
        <dbReference type="SAM" id="Phobius"/>
    </source>
</evidence>
<evidence type="ECO:0000256" key="6">
    <source>
        <dbReference type="ARBA" id="ARBA00022801"/>
    </source>
</evidence>
<organism evidence="12 13">
    <name type="scientific">Mycoplasmopsis agassizii</name>
    <dbReference type="NCBI Taxonomy" id="33922"/>
    <lineage>
        <taxon>Bacteria</taxon>
        <taxon>Bacillati</taxon>
        <taxon>Mycoplasmatota</taxon>
        <taxon>Mycoplasmoidales</taxon>
        <taxon>Metamycoplasmataceae</taxon>
        <taxon>Mycoplasmopsis</taxon>
    </lineage>
</organism>
<keyword evidence="8 11" id="KW-0472">Membrane</keyword>
<keyword evidence="2" id="KW-1003">Cell membrane</keyword>
<evidence type="ECO:0000313" key="12">
    <source>
        <dbReference type="EMBL" id="PAF55150.1"/>
    </source>
</evidence>
<evidence type="ECO:0000256" key="9">
    <source>
        <dbReference type="RuleBase" id="RU004181"/>
    </source>
</evidence>
<feature type="region of interest" description="Disordered" evidence="10">
    <location>
        <begin position="211"/>
        <end position="234"/>
    </location>
</feature>
<evidence type="ECO:0000256" key="1">
    <source>
        <dbReference type="ARBA" id="ARBA00006139"/>
    </source>
</evidence>
<evidence type="ECO:0000256" key="2">
    <source>
        <dbReference type="ARBA" id="ARBA00022475"/>
    </source>
</evidence>
<comment type="caution">
    <text evidence="12">The sequence shown here is derived from an EMBL/GenBank/DDBJ whole genome shotgun (WGS) entry which is preliminary data.</text>
</comment>
<proteinExistence type="inferred from homology"/>
<comment type="similarity">
    <text evidence="1 9">Belongs to the peptidase A8 family.</text>
</comment>
<name>A0ABX4H5H9_9BACT</name>
<feature type="compositionally biased region" description="Basic and acidic residues" evidence="10">
    <location>
        <begin position="211"/>
        <end position="222"/>
    </location>
</feature>
<reference evidence="12" key="1">
    <citation type="submission" date="2017-08" db="EMBL/GenBank/DDBJ databases">
        <authorList>
            <person name="Alvarez-Ponce D."/>
            <person name="Weitzman C.L."/>
            <person name="Tillett R.L."/>
            <person name="Sandmeier F.C."/>
            <person name="Tracy C.R."/>
        </authorList>
    </citation>
    <scope>NUCLEOTIDE SEQUENCE [LARGE SCALE GENOMIC DNA]</scope>
    <source>
        <strain evidence="12">PS6</strain>
    </source>
</reference>
<keyword evidence="5" id="KW-0064">Aspartyl protease</keyword>
<keyword evidence="6" id="KW-0378">Hydrolase</keyword>
<dbReference type="Proteomes" id="UP000217033">
    <property type="component" value="Unassembled WGS sequence"/>
</dbReference>
<feature type="transmembrane region" description="Helical" evidence="11">
    <location>
        <begin position="186"/>
        <end position="205"/>
    </location>
</feature>
<keyword evidence="13" id="KW-1185">Reference proteome</keyword>
<evidence type="ECO:0000256" key="7">
    <source>
        <dbReference type="ARBA" id="ARBA00022989"/>
    </source>
</evidence>
<evidence type="ECO:0000256" key="10">
    <source>
        <dbReference type="SAM" id="MobiDB-lite"/>
    </source>
</evidence>
<sequence length="234" mass="26566">MFNFKKWAANFSGGGKAIWKRFLQWNKNHVKEHWKQILISYAVVFLFFAIFLMIDLVTKGLLFEFGSNSANGRYRGSWEAGEAQAINYSWIGIRSVFNYSVTIAGSAEINVDAIQALSLIAIIIFTTVVYFYPALKWWHYFRLLFLGVLTAGILGNAVDRFVWGAVRDMVFVPGYEARGTFNFADSFIIAGVATVLLYTILSIIFDRKDSSKTKEDQDRSDYFKSQITSGSADE</sequence>
<dbReference type="PANTHER" id="PTHR33695:SF1">
    <property type="entry name" value="LIPOPROTEIN SIGNAL PEPTIDASE"/>
    <property type="match status" value="1"/>
</dbReference>
<dbReference type="Pfam" id="PF01252">
    <property type="entry name" value="Peptidase_A8"/>
    <property type="match status" value="1"/>
</dbReference>
<gene>
    <name evidence="12" type="ORF">CJF60_00490</name>
</gene>
<keyword evidence="3" id="KW-0645">Protease</keyword>
<keyword evidence="7 11" id="KW-1133">Transmembrane helix</keyword>
<dbReference type="PRINTS" id="PR00781">
    <property type="entry name" value="LIPOSIGPTASE"/>
</dbReference>